<evidence type="ECO:0000313" key="11">
    <source>
        <dbReference type="EMBL" id="RAL53746.1"/>
    </source>
</evidence>
<dbReference type="Proteomes" id="UP000249390">
    <property type="component" value="Unassembled WGS sequence"/>
</dbReference>
<dbReference type="Gene3D" id="3.30.200.20">
    <property type="entry name" value="Phosphorylase Kinase, domain 1"/>
    <property type="match status" value="1"/>
</dbReference>
<feature type="coiled-coil region" evidence="8">
    <location>
        <begin position="421"/>
        <end position="462"/>
    </location>
</feature>
<dbReference type="AlphaFoldDB" id="A0A328E8S1"/>
<dbReference type="Pfam" id="PF07714">
    <property type="entry name" value="PK_Tyr_Ser-Thr"/>
    <property type="match status" value="1"/>
</dbReference>
<evidence type="ECO:0000259" key="9">
    <source>
        <dbReference type="PROSITE" id="PS50011"/>
    </source>
</evidence>
<name>A0A328E8S1_9ASTE</name>
<protein>
    <recommendedName>
        <fullName evidence="4">RING-type E3 ubiquitin transferase</fullName>
        <ecNumber evidence="4">2.3.2.27</ecNumber>
    </recommendedName>
</protein>
<dbReference type="PROSITE" id="PS00107">
    <property type="entry name" value="PROTEIN_KINASE_ATP"/>
    <property type="match status" value="1"/>
</dbReference>
<evidence type="ECO:0000256" key="7">
    <source>
        <dbReference type="PROSITE-ProRule" id="PRU10141"/>
    </source>
</evidence>
<dbReference type="Pfam" id="PF04564">
    <property type="entry name" value="U-box"/>
    <property type="match status" value="1"/>
</dbReference>
<dbReference type="InterPro" id="IPR014729">
    <property type="entry name" value="Rossmann-like_a/b/a_fold"/>
</dbReference>
<dbReference type="PROSITE" id="PS50011">
    <property type="entry name" value="PROTEIN_KINASE_DOM"/>
    <property type="match status" value="1"/>
</dbReference>
<feature type="domain" description="Protein kinase" evidence="9">
    <location>
        <begin position="490"/>
        <end position="794"/>
    </location>
</feature>
<dbReference type="SUPFAM" id="SSF57850">
    <property type="entry name" value="RING/U-box"/>
    <property type="match status" value="1"/>
</dbReference>
<dbReference type="InterPro" id="IPR000719">
    <property type="entry name" value="Prot_kinase_dom"/>
</dbReference>
<keyword evidence="12" id="KW-1185">Reference proteome</keyword>
<dbReference type="SUPFAM" id="SSF52402">
    <property type="entry name" value="Adenine nucleotide alpha hydrolases-like"/>
    <property type="match status" value="1"/>
</dbReference>
<dbReference type="GO" id="GO:0005524">
    <property type="term" value="F:ATP binding"/>
    <property type="evidence" value="ECO:0007669"/>
    <property type="project" value="UniProtKB-UniRule"/>
</dbReference>
<sequence>MTISGSTLHSQNDVIKPPYHNLRTVGKQAFQTNSRTDLGMGGEGVCDVDNAIYVAVGKNLKEGKSVLSWALNNFAGTGRRICLLHVHQPTQLLSTLDGKLLDTKLKQVVVTTCQELERQRMNKLMNQYLLFLCQAGIPGDKVCLEMNVVEKGIVQVVCEYNIRWLVMGAAAVKYYSKKLLALKSNKAIFVCQHAPLSCHIWFVCSGCLIYTRAKIFDSVDSVLPSSDGLCSQRRNGGNGGTIMVHDSSKGSDETSDHWEETSKLVKGMSGVKSNTPLKTKTEMKISPLHVEDQCQKHTLRSPSLLPQLEDKSNRETIGVRTKLEHAIESAENVKQRSFEESLRLLRAEEDVMEAIREAEASEKVCIVEVKRRKEIEEMLVLQTQELEKLKFLYYGLSEQLQNMNEMQAVLVDQIKQSTSAEKELEEKIIQAVELLKTFKARRNALQRECDTVIKELDGLKKMLKPDIVDSLGPKFLEIAFTDITKATENFDPSLKIGEGNYGSVYKGIFRGLNVAIKMLPSFGSMSDSEFEYEAEAMSKVRHPNIVTLIGYCSESRSVVYEYLENGNLEDHLTLQARFRPLPWQYRIRIALEMCSALIFLHSNIPCLIHGNLKPSNIILDAQFVSKISDLGIYRLICKNGNPFYCALDNHEASIYVEPEYITAGELTAKSDVYAFGIVVLQLLTGRLTSGVVRDVCCALESGNLSTVLDFSAGDWPIEQAKQLAFLGMRCCQTISSNRPDLILEVWPVLEPMKYNLCSLSSDLNSSCSLHKSQKRIPSHFICPILKEVMEDPCIAADGFTYEADAIKGWFDSGHKTSPMTNLKLDHCDLLPNYALYYAILEWKQLP</sequence>
<dbReference type="SMART" id="SM00504">
    <property type="entry name" value="Ubox"/>
    <property type="match status" value="1"/>
</dbReference>
<dbReference type="PANTHER" id="PTHR45647:SF22">
    <property type="entry name" value="U-BOX DOMAIN-CONTAINING PROTEIN 32"/>
    <property type="match status" value="1"/>
</dbReference>
<evidence type="ECO:0000256" key="2">
    <source>
        <dbReference type="ARBA" id="ARBA00003861"/>
    </source>
</evidence>
<evidence type="ECO:0000256" key="4">
    <source>
        <dbReference type="ARBA" id="ARBA00012483"/>
    </source>
</evidence>
<keyword evidence="7" id="KW-0547">Nucleotide-binding</keyword>
<dbReference type="Gene3D" id="1.10.510.10">
    <property type="entry name" value="Transferase(Phosphotransferase) domain 1"/>
    <property type="match status" value="1"/>
</dbReference>
<evidence type="ECO:0000259" key="10">
    <source>
        <dbReference type="PROSITE" id="PS51698"/>
    </source>
</evidence>
<dbReference type="UniPathway" id="UPA00143"/>
<evidence type="ECO:0000256" key="1">
    <source>
        <dbReference type="ARBA" id="ARBA00000900"/>
    </source>
</evidence>
<dbReference type="EMBL" id="NQVE01000017">
    <property type="protein sequence ID" value="RAL53746.1"/>
    <property type="molecule type" value="Genomic_DNA"/>
</dbReference>
<evidence type="ECO:0000256" key="6">
    <source>
        <dbReference type="ARBA" id="ARBA00022786"/>
    </source>
</evidence>
<dbReference type="GO" id="GO:0004672">
    <property type="term" value="F:protein kinase activity"/>
    <property type="evidence" value="ECO:0007669"/>
    <property type="project" value="InterPro"/>
</dbReference>
<dbReference type="Gene3D" id="3.40.50.620">
    <property type="entry name" value="HUPs"/>
    <property type="match status" value="1"/>
</dbReference>
<keyword evidence="8" id="KW-0175">Coiled coil</keyword>
<organism evidence="11 12">
    <name type="scientific">Cuscuta australis</name>
    <dbReference type="NCBI Taxonomy" id="267555"/>
    <lineage>
        <taxon>Eukaryota</taxon>
        <taxon>Viridiplantae</taxon>
        <taxon>Streptophyta</taxon>
        <taxon>Embryophyta</taxon>
        <taxon>Tracheophyta</taxon>
        <taxon>Spermatophyta</taxon>
        <taxon>Magnoliopsida</taxon>
        <taxon>eudicotyledons</taxon>
        <taxon>Gunneridae</taxon>
        <taxon>Pentapetalae</taxon>
        <taxon>asterids</taxon>
        <taxon>lamiids</taxon>
        <taxon>Solanales</taxon>
        <taxon>Convolvulaceae</taxon>
        <taxon>Cuscuteae</taxon>
        <taxon>Cuscuta</taxon>
        <taxon>Cuscuta subgen. Grammica</taxon>
        <taxon>Cuscuta sect. Cleistogrammica</taxon>
    </lineage>
</organism>
<dbReference type="InterPro" id="IPR051348">
    <property type="entry name" value="U-box_ubiquitin_ligases"/>
</dbReference>
<dbReference type="PANTHER" id="PTHR45647">
    <property type="entry name" value="OS02G0152300 PROTEIN"/>
    <property type="match status" value="1"/>
</dbReference>
<dbReference type="InterPro" id="IPR001245">
    <property type="entry name" value="Ser-Thr/Tyr_kinase_cat_dom"/>
</dbReference>
<evidence type="ECO:0000256" key="3">
    <source>
        <dbReference type="ARBA" id="ARBA00004906"/>
    </source>
</evidence>
<dbReference type="Gene3D" id="3.30.40.10">
    <property type="entry name" value="Zinc/RING finger domain, C3HC4 (zinc finger)"/>
    <property type="match status" value="1"/>
</dbReference>
<dbReference type="InterPro" id="IPR011009">
    <property type="entry name" value="Kinase-like_dom_sf"/>
</dbReference>
<feature type="domain" description="U-box" evidence="10">
    <location>
        <begin position="775"/>
        <end position="846"/>
    </location>
</feature>
<dbReference type="EC" id="2.3.2.27" evidence="4"/>
<evidence type="ECO:0000256" key="5">
    <source>
        <dbReference type="ARBA" id="ARBA00022679"/>
    </source>
</evidence>
<dbReference type="CDD" id="cd01989">
    <property type="entry name" value="USP_STK_Ubox_N"/>
    <property type="match status" value="1"/>
</dbReference>
<dbReference type="CDD" id="cd16655">
    <property type="entry name" value="RING-Ubox_WDSUB1-like"/>
    <property type="match status" value="1"/>
</dbReference>
<gene>
    <name evidence="11" type="ORF">DM860_015474</name>
</gene>
<keyword evidence="7" id="KW-0067">ATP-binding</keyword>
<feature type="binding site" evidence="7">
    <location>
        <position position="517"/>
    </location>
    <ligand>
        <name>ATP</name>
        <dbReference type="ChEBI" id="CHEBI:30616"/>
    </ligand>
</feature>
<dbReference type="InterPro" id="IPR017441">
    <property type="entry name" value="Protein_kinase_ATP_BS"/>
</dbReference>
<dbReference type="InterPro" id="IPR013083">
    <property type="entry name" value="Znf_RING/FYVE/PHD"/>
</dbReference>
<evidence type="ECO:0000313" key="12">
    <source>
        <dbReference type="Proteomes" id="UP000249390"/>
    </source>
</evidence>
<comment type="function">
    <text evidence="2">Functions as an E3 ubiquitin ligase.</text>
</comment>
<dbReference type="GO" id="GO:0016567">
    <property type="term" value="P:protein ubiquitination"/>
    <property type="evidence" value="ECO:0007669"/>
    <property type="project" value="UniProtKB-UniPathway"/>
</dbReference>
<comment type="pathway">
    <text evidence="3">Protein modification; protein ubiquitination.</text>
</comment>
<comment type="catalytic activity">
    <reaction evidence="1">
        <text>S-ubiquitinyl-[E2 ubiquitin-conjugating enzyme]-L-cysteine + [acceptor protein]-L-lysine = [E2 ubiquitin-conjugating enzyme]-L-cysteine + N(6)-ubiquitinyl-[acceptor protein]-L-lysine.</text>
        <dbReference type="EC" id="2.3.2.27"/>
    </reaction>
</comment>
<proteinExistence type="predicted"/>
<accession>A0A328E8S1</accession>
<reference evidence="11 12" key="1">
    <citation type="submission" date="2018-06" db="EMBL/GenBank/DDBJ databases">
        <title>The Genome of Cuscuta australis (Dodder) Provides Insight into the Evolution of Plant Parasitism.</title>
        <authorList>
            <person name="Liu H."/>
        </authorList>
    </citation>
    <scope>NUCLEOTIDE SEQUENCE [LARGE SCALE GENOMIC DNA]</scope>
    <source>
        <strain evidence="12">cv. Yunnan</strain>
        <tissue evidence="11">Vines</tissue>
    </source>
</reference>
<comment type="caution">
    <text evidence="11">The sequence shown here is derived from an EMBL/GenBank/DDBJ whole genome shotgun (WGS) entry which is preliminary data.</text>
</comment>
<evidence type="ECO:0000256" key="8">
    <source>
        <dbReference type="SAM" id="Coils"/>
    </source>
</evidence>
<keyword evidence="6" id="KW-0833">Ubl conjugation pathway</keyword>
<keyword evidence="5" id="KW-0808">Transferase</keyword>
<dbReference type="InterPro" id="IPR003613">
    <property type="entry name" value="Ubox_domain"/>
</dbReference>
<dbReference type="PROSITE" id="PS51698">
    <property type="entry name" value="U_BOX"/>
    <property type="match status" value="1"/>
</dbReference>
<dbReference type="SUPFAM" id="SSF56112">
    <property type="entry name" value="Protein kinase-like (PK-like)"/>
    <property type="match status" value="1"/>
</dbReference>
<dbReference type="GO" id="GO:0061630">
    <property type="term" value="F:ubiquitin protein ligase activity"/>
    <property type="evidence" value="ECO:0007669"/>
    <property type="project" value="UniProtKB-EC"/>
</dbReference>